<name>A0A6A4H001_9AGAR</name>
<dbReference type="EMBL" id="ML769640">
    <property type="protein sequence ID" value="KAE9390950.1"/>
    <property type="molecule type" value="Genomic_DNA"/>
</dbReference>
<gene>
    <name evidence="1" type="ORF">BT96DRAFT_323421</name>
</gene>
<proteinExistence type="predicted"/>
<evidence type="ECO:0000313" key="1">
    <source>
        <dbReference type="EMBL" id="KAE9390950.1"/>
    </source>
</evidence>
<reference evidence="1" key="1">
    <citation type="journal article" date="2019" name="Environ. Microbiol.">
        <title>Fungal ecological strategies reflected in gene transcription - a case study of two litter decomposers.</title>
        <authorList>
            <person name="Barbi F."/>
            <person name="Kohler A."/>
            <person name="Barry K."/>
            <person name="Baskaran P."/>
            <person name="Daum C."/>
            <person name="Fauchery L."/>
            <person name="Ihrmark K."/>
            <person name="Kuo A."/>
            <person name="LaButti K."/>
            <person name="Lipzen A."/>
            <person name="Morin E."/>
            <person name="Grigoriev I.V."/>
            <person name="Henrissat B."/>
            <person name="Lindahl B."/>
            <person name="Martin F."/>
        </authorList>
    </citation>
    <scope>NUCLEOTIDE SEQUENCE</scope>
    <source>
        <strain evidence="1">JB14</strain>
    </source>
</reference>
<organism evidence="1 2">
    <name type="scientific">Gymnopus androsaceus JB14</name>
    <dbReference type="NCBI Taxonomy" id="1447944"/>
    <lineage>
        <taxon>Eukaryota</taxon>
        <taxon>Fungi</taxon>
        <taxon>Dikarya</taxon>
        <taxon>Basidiomycota</taxon>
        <taxon>Agaricomycotina</taxon>
        <taxon>Agaricomycetes</taxon>
        <taxon>Agaricomycetidae</taxon>
        <taxon>Agaricales</taxon>
        <taxon>Marasmiineae</taxon>
        <taxon>Omphalotaceae</taxon>
        <taxon>Gymnopus</taxon>
    </lineage>
</organism>
<evidence type="ECO:0000313" key="2">
    <source>
        <dbReference type="Proteomes" id="UP000799118"/>
    </source>
</evidence>
<dbReference type="AlphaFoldDB" id="A0A6A4H001"/>
<accession>A0A6A4H001</accession>
<protein>
    <submittedName>
        <fullName evidence="1">Uncharacterized protein</fullName>
    </submittedName>
</protein>
<dbReference type="Proteomes" id="UP000799118">
    <property type="component" value="Unassembled WGS sequence"/>
</dbReference>
<sequence length="54" mass="6218">MLFPNGVRCWAAGPVPSEEQLNLWCQDQDGFDAKILADLGPFDYVHQFMRETPY</sequence>
<keyword evidence="2" id="KW-1185">Reference proteome</keyword>